<feature type="repeat" description="PPR" evidence="3">
    <location>
        <begin position="284"/>
        <end position="318"/>
    </location>
</feature>
<dbReference type="FunFam" id="1.25.40.10:FF:000285">
    <property type="entry name" value="Pentatricopeptide repeat-containing protein, chloroplastic"/>
    <property type="match status" value="1"/>
</dbReference>
<dbReference type="FunFam" id="1.25.40.10:FF:000380">
    <property type="entry name" value="Pentatricopeptide repeat-containing protein, chloroplastic"/>
    <property type="match status" value="1"/>
</dbReference>
<feature type="repeat" description="PPR" evidence="3">
    <location>
        <begin position="117"/>
        <end position="147"/>
    </location>
</feature>
<proteinExistence type="inferred from homology"/>
<feature type="repeat" description="PPR" evidence="3">
    <location>
        <begin position="319"/>
        <end position="353"/>
    </location>
</feature>
<feature type="repeat" description="PPR" evidence="3">
    <location>
        <begin position="455"/>
        <end position="489"/>
    </location>
</feature>
<dbReference type="AlphaFoldDB" id="A0AAV1X1X7"/>
<keyword evidence="6" id="KW-1185">Reference proteome</keyword>
<sequence length="893" mass="100648">MEQNLIVIPSKSRLPLSLLPHNSIHFECHTSTRVFANSMNVSVAKRSHPQLIDAHLNHLCINGPLSEAVSIIDSMAQQGSKVKPFTYMNLLQSCIDKDCISVGRELHARIGLVGKVDPFVETKLVSMYAKCGHLEEAWKVFDEMRERNLYTWSAMIGACCRDRCWKEVVDLFYDMMRDGVSPDEFLIPKIVQACGKCRDLETVELIHSLVIRCGMCSSMRINNSILAVYAKHGEMHCAKKFLENMDERDSVTWNAIITGFCQKGKIEQARKYFDAMQEKGIEPSLVTWNILIASYNQLGHCDIAMDLMMKMESVGITPDVYTWTSMISGFAQRGRIYCAFDLLKEMFLAEIEPNSITIASAASACASLKSLRIGLEIHSIAVKMGLADDVLIGNSLIDIYSKCGNLKDAQSVFDMMLKRDVYSWNSIIGGYIQAGFCGKAHELFIKMQESDSPPNIVTWNVMITGYMQNGDEDWAFDLFQRIEKDGKIKPDTASWNSLISGFLQSGQKGKALQMFRKMQSFHIVPNSVTMLSIIPACANLLALKKVKEIHCCAVRRNLVSELSVSNILIDTYAKTGDILYSRSIFYGLSLKDIISWNSLIAGYVLHGHSESALDIFYQMREEGVQPRKGTFASIISAFGHSGMVDEGKKAFSSMSEEFHIIPGVDHYIAMVNLFGRSGKLAEALELIQNMPFEPNSFVWAALFTASRIHRNFGLAILAGERMLELEPGNTITRHLLSQAYSLCGKSWEAPKITKLRKEKDAPVGQCWIERKNLVYTFVAGDQSKRHSDKLHSWLKRVAVNVKAHISDIGHCIEEEEKETISSVHSEKLAFAFAFIDPHRSPRVVRIVKKLRMCRDCHNTAKYLSLAYECEIYLSDSNCLHHFKSGHCSCKDYW</sequence>
<feature type="repeat" description="PPR" evidence="3">
    <location>
        <begin position="389"/>
        <end position="419"/>
    </location>
</feature>
<feature type="repeat" description="PPR" evidence="3">
    <location>
        <begin position="491"/>
        <end position="525"/>
    </location>
</feature>
<evidence type="ECO:0000313" key="6">
    <source>
        <dbReference type="Proteomes" id="UP001497480"/>
    </source>
</evidence>
<dbReference type="Pfam" id="PF12854">
    <property type="entry name" value="PPR_1"/>
    <property type="match status" value="1"/>
</dbReference>
<evidence type="ECO:0000259" key="4">
    <source>
        <dbReference type="Pfam" id="PF14432"/>
    </source>
</evidence>
<dbReference type="Pfam" id="PF01535">
    <property type="entry name" value="PPR"/>
    <property type="match status" value="7"/>
</dbReference>
<dbReference type="NCBIfam" id="TIGR00756">
    <property type="entry name" value="PPR"/>
    <property type="match status" value="11"/>
</dbReference>
<comment type="caution">
    <text evidence="5">The sequence shown here is derived from an EMBL/GenBank/DDBJ whole genome shotgun (WGS) entry which is preliminary data.</text>
</comment>
<keyword evidence="2" id="KW-0677">Repeat</keyword>
<dbReference type="GO" id="GO:0003723">
    <property type="term" value="F:RNA binding"/>
    <property type="evidence" value="ECO:0007669"/>
    <property type="project" value="InterPro"/>
</dbReference>
<protein>
    <recommendedName>
        <fullName evidence="4">DYW domain-containing protein</fullName>
    </recommendedName>
</protein>
<feature type="repeat" description="PPR" evidence="3">
    <location>
        <begin position="249"/>
        <end position="283"/>
    </location>
</feature>
<evidence type="ECO:0000256" key="1">
    <source>
        <dbReference type="ARBA" id="ARBA00006643"/>
    </source>
</evidence>
<organism evidence="5 6">
    <name type="scientific">Lupinus luteus</name>
    <name type="common">European yellow lupine</name>
    <dbReference type="NCBI Taxonomy" id="3873"/>
    <lineage>
        <taxon>Eukaryota</taxon>
        <taxon>Viridiplantae</taxon>
        <taxon>Streptophyta</taxon>
        <taxon>Embryophyta</taxon>
        <taxon>Tracheophyta</taxon>
        <taxon>Spermatophyta</taxon>
        <taxon>Magnoliopsida</taxon>
        <taxon>eudicotyledons</taxon>
        <taxon>Gunneridae</taxon>
        <taxon>Pentapetalae</taxon>
        <taxon>rosids</taxon>
        <taxon>fabids</taxon>
        <taxon>Fabales</taxon>
        <taxon>Fabaceae</taxon>
        <taxon>Papilionoideae</taxon>
        <taxon>50 kb inversion clade</taxon>
        <taxon>genistoids sensu lato</taxon>
        <taxon>core genistoids</taxon>
        <taxon>Genisteae</taxon>
        <taxon>Lupinus</taxon>
    </lineage>
</organism>
<reference evidence="5 6" key="1">
    <citation type="submission" date="2024-03" db="EMBL/GenBank/DDBJ databases">
        <authorList>
            <person name="Martinez-Hernandez J."/>
        </authorList>
    </citation>
    <scope>NUCLEOTIDE SEQUENCE [LARGE SCALE GENOMIC DNA]</scope>
</reference>
<name>A0AAV1X1X7_LUPLU</name>
<dbReference type="Pfam" id="PF13041">
    <property type="entry name" value="PPR_2"/>
    <property type="match status" value="3"/>
</dbReference>
<gene>
    <name evidence="5" type="ORF">LLUT_LOCUS16685</name>
</gene>
<dbReference type="GO" id="GO:0008270">
    <property type="term" value="F:zinc ion binding"/>
    <property type="evidence" value="ECO:0007669"/>
    <property type="project" value="InterPro"/>
</dbReference>
<dbReference type="PANTHER" id="PTHR47926">
    <property type="entry name" value="PENTATRICOPEPTIDE REPEAT-CONTAINING PROTEIN"/>
    <property type="match status" value="1"/>
</dbReference>
<feature type="repeat" description="PPR" evidence="3">
    <location>
        <begin position="148"/>
        <end position="182"/>
    </location>
</feature>
<feature type="repeat" description="PPR" evidence="3">
    <location>
        <begin position="592"/>
        <end position="626"/>
    </location>
</feature>
<dbReference type="FunFam" id="1.25.40.10:FF:000090">
    <property type="entry name" value="Pentatricopeptide repeat-containing protein, chloroplastic"/>
    <property type="match status" value="1"/>
</dbReference>
<dbReference type="EMBL" id="CAXHTB010000011">
    <property type="protein sequence ID" value="CAL0315625.1"/>
    <property type="molecule type" value="Genomic_DNA"/>
</dbReference>
<feature type="domain" description="DYW" evidence="4">
    <location>
        <begin position="806"/>
        <end position="893"/>
    </location>
</feature>
<dbReference type="Pfam" id="PF14432">
    <property type="entry name" value="DYW_deaminase"/>
    <property type="match status" value="1"/>
</dbReference>
<feature type="repeat" description="PPR" evidence="3">
    <location>
        <begin position="420"/>
        <end position="454"/>
    </location>
</feature>
<accession>A0AAV1X1X7</accession>
<dbReference type="InterPro" id="IPR011990">
    <property type="entry name" value="TPR-like_helical_dom_sf"/>
</dbReference>
<evidence type="ECO:0000313" key="5">
    <source>
        <dbReference type="EMBL" id="CAL0315625.1"/>
    </source>
</evidence>
<evidence type="ECO:0000256" key="3">
    <source>
        <dbReference type="PROSITE-ProRule" id="PRU00708"/>
    </source>
</evidence>
<dbReference type="Gene3D" id="1.25.40.10">
    <property type="entry name" value="Tetratricopeptide repeat domain"/>
    <property type="match status" value="5"/>
</dbReference>
<dbReference type="GO" id="GO:0009451">
    <property type="term" value="P:RNA modification"/>
    <property type="evidence" value="ECO:0007669"/>
    <property type="project" value="InterPro"/>
</dbReference>
<dbReference type="PANTHER" id="PTHR47926:SF369">
    <property type="entry name" value="DYW DOMAIN-CONTAINING PROTEIN"/>
    <property type="match status" value="1"/>
</dbReference>
<dbReference type="InterPro" id="IPR046960">
    <property type="entry name" value="PPR_At4g14850-like_plant"/>
</dbReference>
<dbReference type="Proteomes" id="UP001497480">
    <property type="component" value="Unassembled WGS sequence"/>
</dbReference>
<comment type="similarity">
    <text evidence="1">Belongs to the PPR family. PCMP-H subfamily.</text>
</comment>
<evidence type="ECO:0000256" key="2">
    <source>
        <dbReference type="ARBA" id="ARBA00022737"/>
    </source>
</evidence>
<dbReference type="PROSITE" id="PS51375">
    <property type="entry name" value="PPR"/>
    <property type="match status" value="10"/>
</dbReference>
<dbReference type="InterPro" id="IPR032867">
    <property type="entry name" value="DYW_dom"/>
</dbReference>
<dbReference type="InterPro" id="IPR002885">
    <property type="entry name" value="PPR_rpt"/>
</dbReference>